<dbReference type="Gene3D" id="2.170.130.10">
    <property type="entry name" value="TonB-dependent receptor, plug domain"/>
    <property type="match status" value="1"/>
</dbReference>
<dbReference type="SUPFAM" id="SSF56935">
    <property type="entry name" value="Porins"/>
    <property type="match status" value="1"/>
</dbReference>
<feature type="signal peptide" evidence="15">
    <location>
        <begin position="1"/>
        <end position="25"/>
    </location>
</feature>
<sequence>MGTKPTTLALLISAMLCATSVNAVAAPTSTESIPSVSTESDVTMDETIVVIGRNQANPLNIAANVDVIDAADIEMSGATNLTDLLRGQSGIQVSDNNSGAVFSMRGFSASQAVNNTLILVDGRRLNNIDISAPSVESIPLNLIERVEILSGSAGVLYGDQAVGGVINIITKAPTQTAGGLQVSGGSFDTYEVKGDISGAINDTWRYFLAGSYNQSDNYRDNNDNETGSILGRIQYQTDVEDFYVEVNYFDNDRQAPGALTLAQYQDNPRQVASFSEGEYSHEMTTALRTGYQYQLTDVWALGADLTYSDSLTTSLLYGSAGRIERDLLSFSPKATAHYQLEHGELILVTGVDVSRGEADFDTLYIQRNNEQTMQSAYVQATVPLSSTLSYVVGGRYSEVTDDLSDQLLYPEGVELDNDAHAFELGLNYRPSAEHRFYVRANDNFRFAKVDEQAYTPLDVQGLDPQTGRSYEAGWDYITATQTLKINAYQLELEDEIVYDGSRTDGPYGGGANVNADESRRFGVSSSYEVQLSKDWLMGASYDYIDAEFTQGDNDGKALSWVAEHSGKVFMSYDFADNWQTFVEGIYTGERYMEGDNSNADDKLDSYVLTNLALNYRRNAWTASVRIDNLLDEDYVGTGYYSSYGNGYYSGTGRSFRITAGYRF</sequence>
<evidence type="ECO:0000313" key="18">
    <source>
        <dbReference type="EMBL" id="MCL1104863.1"/>
    </source>
</evidence>
<keyword evidence="4" id="KW-0410">Iron transport</keyword>
<gene>
    <name evidence="18" type="ORF">L2749_06260</name>
</gene>
<comment type="similarity">
    <text evidence="12 14">Belongs to the TonB-dependent receptor family.</text>
</comment>
<feature type="domain" description="TonB-dependent receptor plug" evidence="17">
    <location>
        <begin position="60"/>
        <end position="165"/>
    </location>
</feature>
<keyword evidence="9 14" id="KW-0798">TonB box</keyword>
<dbReference type="PROSITE" id="PS01156">
    <property type="entry name" value="TONB_DEPENDENT_REC_2"/>
    <property type="match status" value="1"/>
</dbReference>
<evidence type="ECO:0000256" key="9">
    <source>
        <dbReference type="ARBA" id="ARBA00023077"/>
    </source>
</evidence>
<dbReference type="GO" id="GO:0015344">
    <property type="term" value="F:siderophore uptake transmembrane transporter activity"/>
    <property type="evidence" value="ECO:0007669"/>
    <property type="project" value="TreeGrafter"/>
</dbReference>
<dbReference type="InterPro" id="IPR036942">
    <property type="entry name" value="Beta-barrel_TonB_sf"/>
</dbReference>
<keyword evidence="2 12" id="KW-0813">Transport</keyword>
<reference evidence="18" key="1">
    <citation type="submission" date="2022-01" db="EMBL/GenBank/DDBJ databases">
        <title>Whole genome-based taxonomy of the Shewanellaceae.</title>
        <authorList>
            <person name="Martin-Rodriguez A.J."/>
        </authorList>
    </citation>
    <scope>NUCLEOTIDE SEQUENCE</scope>
    <source>
        <strain evidence="18">DSM 23803</strain>
    </source>
</reference>
<evidence type="ECO:0000259" key="16">
    <source>
        <dbReference type="Pfam" id="PF00593"/>
    </source>
</evidence>
<evidence type="ECO:0000256" key="3">
    <source>
        <dbReference type="ARBA" id="ARBA00022452"/>
    </source>
</evidence>
<evidence type="ECO:0000256" key="4">
    <source>
        <dbReference type="ARBA" id="ARBA00022496"/>
    </source>
</evidence>
<dbReference type="Pfam" id="PF00593">
    <property type="entry name" value="TonB_dep_Rec_b-barrel"/>
    <property type="match status" value="1"/>
</dbReference>
<dbReference type="InterPro" id="IPR010917">
    <property type="entry name" value="TonB_rcpt_CS"/>
</dbReference>
<evidence type="ECO:0000256" key="12">
    <source>
        <dbReference type="PROSITE-ProRule" id="PRU01360"/>
    </source>
</evidence>
<evidence type="ECO:0000256" key="10">
    <source>
        <dbReference type="ARBA" id="ARBA00023136"/>
    </source>
</evidence>
<evidence type="ECO:0000256" key="7">
    <source>
        <dbReference type="ARBA" id="ARBA00023004"/>
    </source>
</evidence>
<comment type="subcellular location">
    <subcellularLocation>
        <location evidence="1 12">Cell outer membrane</location>
        <topology evidence="1 12">Multi-pass membrane protein</topology>
    </subcellularLocation>
</comment>
<dbReference type="Proteomes" id="UP001139408">
    <property type="component" value="Unassembled WGS sequence"/>
</dbReference>
<keyword evidence="19" id="KW-1185">Reference proteome</keyword>
<organism evidence="18 19">
    <name type="scientific">Shewanella algicola</name>
    <dbReference type="NCBI Taxonomy" id="640633"/>
    <lineage>
        <taxon>Bacteria</taxon>
        <taxon>Pseudomonadati</taxon>
        <taxon>Pseudomonadota</taxon>
        <taxon>Gammaproteobacteria</taxon>
        <taxon>Alteromonadales</taxon>
        <taxon>Shewanellaceae</taxon>
        <taxon>Shewanella</taxon>
    </lineage>
</organism>
<keyword evidence="3 12" id="KW-1134">Transmembrane beta strand</keyword>
<feature type="chain" id="PRO_5040842883" evidence="15">
    <location>
        <begin position="26"/>
        <end position="663"/>
    </location>
</feature>
<dbReference type="InterPro" id="IPR039426">
    <property type="entry name" value="TonB-dep_rcpt-like"/>
</dbReference>
<keyword evidence="11 12" id="KW-0998">Cell outer membrane</keyword>
<feature type="short sequence motif" description="TonB C-terminal box" evidence="13">
    <location>
        <begin position="646"/>
        <end position="663"/>
    </location>
</feature>
<dbReference type="RefSeq" id="WP_188925556.1">
    <property type="nucleotide sequence ID" value="NZ_BMQI01000027.1"/>
</dbReference>
<keyword evidence="8" id="KW-0406">Ion transport</keyword>
<evidence type="ECO:0000256" key="1">
    <source>
        <dbReference type="ARBA" id="ARBA00004571"/>
    </source>
</evidence>
<dbReference type="PANTHER" id="PTHR32552:SF68">
    <property type="entry name" value="FERRICHROME OUTER MEMBRANE TRANSPORTER_PHAGE RECEPTOR"/>
    <property type="match status" value="1"/>
</dbReference>
<dbReference type="AlphaFoldDB" id="A0A9X1ZD18"/>
<dbReference type="PANTHER" id="PTHR32552">
    <property type="entry name" value="FERRICHROME IRON RECEPTOR-RELATED"/>
    <property type="match status" value="1"/>
</dbReference>
<keyword evidence="18" id="KW-0675">Receptor</keyword>
<evidence type="ECO:0000256" key="2">
    <source>
        <dbReference type="ARBA" id="ARBA00022448"/>
    </source>
</evidence>
<dbReference type="InterPro" id="IPR000531">
    <property type="entry name" value="Beta-barrel_TonB"/>
</dbReference>
<keyword evidence="7" id="KW-0408">Iron</keyword>
<proteinExistence type="inferred from homology"/>
<evidence type="ECO:0000256" key="11">
    <source>
        <dbReference type="ARBA" id="ARBA00023237"/>
    </source>
</evidence>
<evidence type="ECO:0000259" key="17">
    <source>
        <dbReference type="Pfam" id="PF07715"/>
    </source>
</evidence>
<keyword evidence="6 15" id="KW-0732">Signal</keyword>
<dbReference type="Gene3D" id="2.40.170.20">
    <property type="entry name" value="TonB-dependent receptor, beta-barrel domain"/>
    <property type="match status" value="1"/>
</dbReference>
<evidence type="ECO:0000256" key="5">
    <source>
        <dbReference type="ARBA" id="ARBA00022692"/>
    </source>
</evidence>
<evidence type="ECO:0000256" key="6">
    <source>
        <dbReference type="ARBA" id="ARBA00022729"/>
    </source>
</evidence>
<keyword evidence="10 12" id="KW-0472">Membrane</keyword>
<dbReference type="Pfam" id="PF07715">
    <property type="entry name" value="Plug"/>
    <property type="match status" value="1"/>
</dbReference>
<evidence type="ECO:0000256" key="15">
    <source>
        <dbReference type="SAM" id="SignalP"/>
    </source>
</evidence>
<evidence type="ECO:0000313" key="19">
    <source>
        <dbReference type="Proteomes" id="UP001139408"/>
    </source>
</evidence>
<protein>
    <submittedName>
        <fullName evidence="18">TonB-dependent receptor</fullName>
    </submittedName>
</protein>
<dbReference type="GO" id="GO:0009279">
    <property type="term" value="C:cell outer membrane"/>
    <property type="evidence" value="ECO:0007669"/>
    <property type="project" value="UniProtKB-SubCell"/>
</dbReference>
<dbReference type="InterPro" id="IPR012910">
    <property type="entry name" value="Plug_dom"/>
</dbReference>
<dbReference type="CDD" id="cd01347">
    <property type="entry name" value="ligand_gated_channel"/>
    <property type="match status" value="1"/>
</dbReference>
<accession>A0A9X1ZD18</accession>
<evidence type="ECO:0000256" key="13">
    <source>
        <dbReference type="PROSITE-ProRule" id="PRU10144"/>
    </source>
</evidence>
<name>A0A9X1ZD18_9GAMM</name>
<feature type="domain" description="TonB-dependent receptor-like beta-barrel" evidence="16">
    <location>
        <begin position="245"/>
        <end position="629"/>
    </location>
</feature>
<dbReference type="InterPro" id="IPR037066">
    <property type="entry name" value="Plug_dom_sf"/>
</dbReference>
<dbReference type="PROSITE" id="PS52016">
    <property type="entry name" value="TONB_DEPENDENT_REC_3"/>
    <property type="match status" value="1"/>
</dbReference>
<evidence type="ECO:0000256" key="14">
    <source>
        <dbReference type="RuleBase" id="RU003357"/>
    </source>
</evidence>
<evidence type="ECO:0000256" key="8">
    <source>
        <dbReference type="ARBA" id="ARBA00023065"/>
    </source>
</evidence>
<keyword evidence="5 12" id="KW-0812">Transmembrane</keyword>
<dbReference type="EMBL" id="JAKILJ010000010">
    <property type="protein sequence ID" value="MCL1104863.1"/>
    <property type="molecule type" value="Genomic_DNA"/>
</dbReference>
<comment type="caution">
    <text evidence="18">The sequence shown here is derived from an EMBL/GenBank/DDBJ whole genome shotgun (WGS) entry which is preliminary data.</text>
</comment>